<keyword evidence="3" id="KW-1185">Reference proteome</keyword>
<keyword evidence="1" id="KW-0812">Transmembrane</keyword>
<feature type="transmembrane region" description="Helical" evidence="1">
    <location>
        <begin position="6"/>
        <end position="26"/>
    </location>
</feature>
<dbReference type="RefSeq" id="WP_165919310.1">
    <property type="nucleotide sequence ID" value="NZ_JPNB01000002.1"/>
</dbReference>
<evidence type="ECO:0000313" key="2">
    <source>
        <dbReference type="EMBL" id="TCL58068.1"/>
    </source>
</evidence>
<keyword evidence="1" id="KW-0472">Membrane</keyword>
<protein>
    <submittedName>
        <fullName evidence="2">Uncharacterized protein</fullName>
    </submittedName>
</protein>
<dbReference type="EMBL" id="SLUO01000007">
    <property type="protein sequence ID" value="TCL58068.1"/>
    <property type="molecule type" value="Genomic_DNA"/>
</dbReference>
<accession>A0A4R1QYM9</accession>
<organism evidence="2 3">
    <name type="scientific">Kineothrix alysoides</name>
    <dbReference type="NCBI Taxonomy" id="1469948"/>
    <lineage>
        <taxon>Bacteria</taxon>
        <taxon>Bacillati</taxon>
        <taxon>Bacillota</taxon>
        <taxon>Clostridia</taxon>
        <taxon>Lachnospirales</taxon>
        <taxon>Lachnospiraceae</taxon>
        <taxon>Kineothrix</taxon>
    </lineage>
</organism>
<name>A0A4R1QYM9_9FIRM</name>
<dbReference type="AlphaFoldDB" id="A0A4R1QYM9"/>
<keyword evidence="1" id="KW-1133">Transmembrane helix</keyword>
<reference evidence="2 3" key="1">
    <citation type="submission" date="2019-03" db="EMBL/GenBank/DDBJ databases">
        <title>Genomic Encyclopedia of Type Strains, Phase IV (KMG-IV): sequencing the most valuable type-strain genomes for metagenomic binning, comparative biology and taxonomic classification.</title>
        <authorList>
            <person name="Goeker M."/>
        </authorList>
    </citation>
    <scope>NUCLEOTIDE SEQUENCE [LARGE SCALE GENOMIC DNA]</scope>
    <source>
        <strain evidence="2 3">DSM 100556</strain>
    </source>
</reference>
<gene>
    <name evidence="2" type="ORF">EDD76_107183</name>
</gene>
<proteinExistence type="predicted"/>
<dbReference type="STRING" id="1469948.GCA_000732725_02304"/>
<sequence>MNDIIISIASSAAVAGIASLIGYLLMKKIKNTKDIGGKDVGLYSRFSSGITGYRLLQDV</sequence>
<evidence type="ECO:0000313" key="3">
    <source>
        <dbReference type="Proteomes" id="UP000295718"/>
    </source>
</evidence>
<comment type="caution">
    <text evidence="2">The sequence shown here is derived from an EMBL/GenBank/DDBJ whole genome shotgun (WGS) entry which is preliminary data.</text>
</comment>
<evidence type="ECO:0000256" key="1">
    <source>
        <dbReference type="SAM" id="Phobius"/>
    </source>
</evidence>
<dbReference type="Proteomes" id="UP000295718">
    <property type="component" value="Unassembled WGS sequence"/>
</dbReference>